<gene>
    <name evidence="2" type="ORF">PR048_005256</name>
</gene>
<name>A0ABQ9I8U0_9NEOP</name>
<organism evidence="2 3">
    <name type="scientific">Dryococelus australis</name>
    <dbReference type="NCBI Taxonomy" id="614101"/>
    <lineage>
        <taxon>Eukaryota</taxon>
        <taxon>Metazoa</taxon>
        <taxon>Ecdysozoa</taxon>
        <taxon>Arthropoda</taxon>
        <taxon>Hexapoda</taxon>
        <taxon>Insecta</taxon>
        <taxon>Pterygota</taxon>
        <taxon>Neoptera</taxon>
        <taxon>Polyneoptera</taxon>
        <taxon>Phasmatodea</taxon>
        <taxon>Verophasmatodea</taxon>
        <taxon>Anareolatae</taxon>
        <taxon>Phasmatidae</taxon>
        <taxon>Eurycanthinae</taxon>
        <taxon>Dryococelus</taxon>
    </lineage>
</organism>
<evidence type="ECO:0000313" key="3">
    <source>
        <dbReference type="Proteomes" id="UP001159363"/>
    </source>
</evidence>
<proteinExistence type="predicted"/>
<dbReference type="InterPro" id="IPR050863">
    <property type="entry name" value="CenT-Element_Derived"/>
</dbReference>
<evidence type="ECO:0000259" key="1">
    <source>
        <dbReference type="Pfam" id="PF03184"/>
    </source>
</evidence>
<dbReference type="InterPro" id="IPR004875">
    <property type="entry name" value="DDE_SF_endonuclease_dom"/>
</dbReference>
<dbReference type="PANTHER" id="PTHR19303">
    <property type="entry name" value="TRANSPOSON"/>
    <property type="match status" value="1"/>
</dbReference>
<sequence length="180" mass="20922">MHQELILKLLVVGKSKSPRVFKNIRVESLQVTYMRQSRAWVTKEVFHDWYTNSFVPQVKHHLNEKKNTTACIQSLDQNVIKTLNAHYKKRLLTDIVGQPNADITSLLRQFNMKDAIVNTVFAWHQVKSLTLVKSWKNIWPENTLPPKQDDNKYKSQDNNNDSEPILEAAIANCNEVEIPQ</sequence>
<protein>
    <recommendedName>
        <fullName evidence="1">DDE-1 domain-containing protein</fullName>
    </recommendedName>
</protein>
<reference evidence="2 3" key="1">
    <citation type="submission" date="2023-02" db="EMBL/GenBank/DDBJ databases">
        <title>LHISI_Scaffold_Assembly.</title>
        <authorList>
            <person name="Stuart O.P."/>
            <person name="Cleave R."/>
            <person name="Magrath M.J.L."/>
            <person name="Mikheyev A.S."/>
        </authorList>
    </citation>
    <scope>NUCLEOTIDE SEQUENCE [LARGE SCALE GENOMIC DNA]</scope>
    <source>
        <strain evidence="2">Daus_M_001</strain>
        <tissue evidence="2">Leg muscle</tissue>
    </source>
</reference>
<dbReference type="Pfam" id="PF03184">
    <property type="entry name" value="DDE_1"/>
    <property type="match status" value="2"/>
</dbReference>
<feature type="domain" description="DDE-1" evidence="1">
    <location>
        <begin position="67"/>
        <end position="135"/>
    </location>
</feature>
<dbReference type="Proteomes" id="UP001159363">
    <property type="component" value="Chromosome 2"/>
</dbReference>
<evidence type="ECO:0000313" key="2">
    <source>
        <dbReference type="EMBL" id="KAJ8892675.1"/>
    </source>
</evidence>
<feature type="domain" description="DDE-1" evidence="1">
    <location>
        <begin position="7"/>
        <end position="65"/>
    </location>
</feature>
<dbReference type="PANTHER" id="PTHR19303:SF73">
    <property type="entry name" value="PROTEIN PDC2"/>
    <property type="match status" value="1"/>
</dbReference>
<keyword evidence="3" id="KW-1185">Reference proteome</keyword>
<dbReference type="EMBL" id="JARBHB010000002">
    <property type="protein sequence ID" value="KAJ8892675.1"/>
    <property type="molecule type" value="Genomic_DNA"/>
</dbReference>
<accession>A0ABQ9I8U0</accession>
<comment type="caution">
    <text evidence="2">The sequence shown here is derived from an EMBL/GenBank/DDBJ whole genome shotgun (WGS) entry which is preliminary data.</text>
</comment>